<dbReference type="AlphaFoldDB" id="A0A512JEB1"/>
<reference evidence="1 2" key="1">
    <citation type="submission" date="2019-07" db="EMBL/GenBank/DDBJ databases">
        <title>Whole genome shotgun sequence of Methylobacterium gnaphalii NBRC 107716.</title>
        <authorList>
            <person name="Hosoyama A."/>
            <person name="Uohara A."/>
            <person name="Ohji S."/>
            <person name="Ichikawa N."/>
        </authorList>
    </citation>
    <scope>NUCLEOTIDE SEQUENCE [LARGE SCALE GENOMIC DNA]</scope>
    <source>
        <strain evidence="1 2">NBRC 107716</strain>
    </source>
</reference>
<sequence length="66" mass="7224">MSDDDKPPSEKIAEVNALLAEWAARSAGESEQLIARLEGMGYEVAGKSEEEIEEILRKPPTRPARG</sequence>
<dbReference type="Proteomes" id="UP000321750">
    <property type="component" value="Unassembled WGS sequence"/>
</dbReference>
<name>A0A512JEB1_9HYPH</name>
<proteinExistence type="predicted"/>
<accession>A0A512JEB1</accession>
<gene>
    <name evidence="1" type="ORF">MGN01_01250</name>
</gene>
<organism evidence="1 2">
    <name type="scientific">Methylobacterium gnaphalii</name>
    <dbReference type="NCBI Taxonomy" id="1010610"/>
    <lineage>
        <taxon>Bacteria</taxon>
        <taxon>Pseudomonadati</taxon>
        <taxon>Pseudomonadota</taxon>
        <taxon>Alphaproteobacteria</taxon>
        <taxon>Hyphomicrobiales</taxon>
        <taxon>Methylobacteriaceae</taxon>
        <taxon>Methylobacterium</taxon>
    </lineage>
</organism>
<dbReference type="RefSeq" id="WP_147044635.1">
    <property type="nucleotide sequence ID" value="NZ_BJZV01000001.1"/>
</dbReference>
<evidence type="ECO:0000313" key="1">
    <source>
        <dbReference type="EMBL" id="GEP08280.1"/>
    </source>
</evidence>
<keyword evidence="2" id="KW-1185">Reference proteome</keyword>
<protein>
    <submittedName>
        <fullName evidence="1">Uncharacterized protein</fullName>
    </submittedName>
</protein>
<evidence type="ECO:0000313" key="2">
    <source>
        <dbReference type="Proteomes" id="UP000321750"/>
    </source>
</evidence>
<dbReference type="OrthoDB" id="8002611at2"/>
<dbReference type="EMBL" id="BJZV01000001">
    <property type="protein sequence ID" value="GEP08280.1"/>
    <property type="molecule type" value="Genomic_DNA"/>
</dbReference>
<comment type="caution">
    <text evidence="1">The sequence shown here is derived from an EMBL/GenBank/DDBJ whole genome shotgun (WGS) entry which is preliminary data.</text>
</comment>